<gene>
    <name evidence="1" type="ORF">LTR97_004689</name>
</gene>
<dbReference type="AlphaFoldDB" id="A0AAN7W751"/>
<dbReference type="Proteomes" id="UP001310594">
    <property type="component" value="Unassembled WGS sequence"/>
</dbReference>
<sequence>MSAVDFKKSYLRIKEEHGGTYDAEARIGTYGCQFCIGIYFQIGRSKAFCAHIRPRPDGNGVQDITSEAEGARLKRKTIEKLTSHAKENGWSAEDVDKASVVMSEHHPFAKRPGWYVIDGIKEFLGLSPDFQVDTQSQGFVVGKDQSPIKVPFDPRDKEFEDVRIEALKDFVEADAGGDRSWLCQDW</sequence>
<accession>A0AAN7W751</accession>
<name>A0AAN7W751_9PEZI</name>
<protein>
    <submittedName>
        <fullName evidence="1">Uncharacterized protein</fullName>
    </submittedName>
</protein>
<evidence type="ECO:0000313" key="1">
    <source>
        <dbReference type="EMBL" id="KAK5701871.1"/>
    </source>
</evidence>
<dbReference type="EMBL" id="JAVRQU010000006">
    <property type="protein sequence ID" value="KAK5701871.1"/>
    <property type="molecule type" value="Genomic_DNA"/>
</dbReference>
<evidence type="ECO:0000313" key="2">
    <source>
        <dbReference type="Proteomes" id="UP001310594"/>
    </source>
</evidence>
<comment type="caution">
    <text evidence="1">The sequence shown here is derived from an EMBL/GenBank/DDBJ whole genome shotgun (WGS) entry which is preliminary data.</text>
</comment>
<organism evidence="1 2">
    <name type="scientific">Elasticomyces elasticus</name>
    <dbReference type="NCBI Taxonomy" id="574655"/>
    <lineage>
        <taxon>Eukaryota</taxon>
        <taxon>Fungi</taxon>
        <taxon>Dikarya</taxon>
        <taxon>Ascomycota</taxon>
        <taxon>Pezizomycotina</taxon>
        <taxon>Dothideomycetes</taxon>
        <taxon>Dothideomycetidae</taxon>
        <taxon>Mycosphaerellales</taxon>
        <taxon>Teratosphaeriaceae</taxon>
        <taxon>Elasticomyces</taxon>
    </lineage>
</organism>
<proteinExistence type="predicted"/>
<reference evidence="1" key="1">
    <citation type="submission" date="2023-08" db="EMBL/GenBank/DDBJ databases">
        <title>Black Yeasts Isolated from many extreme environments.</title>
        <authorList>
            <person name="Coleine C."/>
            <person name="Stajich J.E."/>
            <person name="Selbmann L."/>
        </authorList>
    </citation>
    <scope>NUCLEOTIDE SEQUENCE</scope>
    <source>
        <strain evidence="1">CCFEE 5810</strain>
    </source>
</reference>